<comment type="caution">
    <text evidence="1">The sequence shown here is derived from an EMBL/GenBank/DDBJ whole genome shotgun (WGS) entry which is preliminary data.</text>
</comment>
<dbReference type="AlphaFoldDB" id="A0AAW0ZUT4"/>
<keyword evidence="2" id="KW-1185">Reference proteome</keyword>
<sequence length="77" mass="9048">MRFFRLVQHRGSLCRVMTIEQEEEEEEEEEKKELALHEVRIKFHELSRGSACPESGTYVFGEAMLLVWPQDGLELPI</sequence>
<dbReference type="Proteomes" id="UP001432146">
    <property type="component" value="Unassembled WGS sequence"/>
</dbReference>
<evidence type="ECO:0000313" key="1">
    <source>
        <dbReference type="EMBL" id="KAK9301419.1"/>
    </source>
</evidence>
<dbReference type="EMBL" id="JAWNGG020000113">
    <property type="protein sequence ID" value="KAK9301419.1"/>
    <property type="molecule type" value="Genomic_DNA"/>
</dbReference>
<evidence type="ECO:0000313" key="2">
    <source>
        <dbReference type="Proteomes" id="UP001432146"/>
    </source>
</evidence>
<proteinExistence type="predicted"/>
<gene>
    <name evidence="1" type="ORF">QLX08_006240</name>
</gene>
<reference evidence="1 2" key="1">
    <citation type="submission" date="2024-05" db="EMBL/GenBank/DDBJ databases">
        <title>The nuclear and mitochondrial genome assemblies of Tetragonisca angustula (Apidae: Meliponini), a tiny yet remarkable pollinator in the Neotropics.</title>
        <authorList>
            <person name="Ferrari R."/>
            <person name="Ricardo P.C."/>
            <person name="Dias F.C."/>
            <person name="Araujo N.S."/>
            <person name="Soares D.O."/>
            <person name="Zhou Q.-S."/>
            <person name="Zhu C.-D."/>
            <person name="Coutinho L."/>
            <person name="Airas M.C."/>
            <person name="Batista T.M."/>
        </authorList>
    </citation>
    <scope>NUCLEOTIDE SEQUENCE [LARGE SCALE GENOMIC DNA]</scope>
    <source>
        <strain evidence="1">ASF017062</strain>
        <tissue evidence="1">Abdomen</tissue>
    </source>
</reference>
<protein>
    <submittedName>
        <fullName evidence="1">Uncharacterized protein</fullName>
    </submittedName>
</protein>
<accession>A0AAW0ZUT4</accession>
<name>A0AAW0ZUT4_9HYME</name>
<organism evidence="1 2">
    <name type="scientific">Tetragonisca angustula</name>
    <dbReference type="NCBI Taxonomy" id="166442"/>
    <lineage>
        <taxon>Eukaryota</taxon>
        <taxon>Metazoa</taxon>
        <taxon>Ecdysozoa</taxon>
        <taxon>Arthropoda</taxon>
        <taxon>Hexapoda</taxon>
        <taxon>Insecta</taxon>
        <taxon>Pterygota</taxon>
        <taxon>Neoptera</taxon>
        <taxon>Endopterygota</taxon>
        <taxon>Hymenoptera</taxon>
        <taxon>Apocrita</taxon>
        <taxon>Aculeata</taxon>
        <taxon>Apoidea</taxon>
        <taxon>Anthophila</taxon>
        <taxon>Apidae</taxon>
        <taxon>Tetragonisca</taxon>
    </lineage>
</organism>